<feature type="domain" description="Tryptophan synthase beta chain-like PALP" evidence="3">
    <location>
        <begin position="109"/>
        <end position="309"/>
    </location>
</feature>
<organism evidence="4 5">
    <name type="scientific">Haliangium ochraceum (strain DSM 14365 / JCM 11303 / SMP-2)</name>
    <dbReference type="NCBI Taxonomy" id="502025"/>
    <lineage>
        <taxon>Bacteria</taxon>
        <taxon>Pseudomonadati</taxon>
        <taxon>Myxococcota</taxon>
        <taxon>Polyangia</taxon>
        <taxon>Haliangiales</taxon>
        <taxon>Kofleriaceae</taxon>
        <taxon>Haliangium</taxon>
    </lineage>
</organism>
<dbReference type="InterPro" id="IPR001926">
    <property type="entry name" value="TrpB-like_PALP"/>
</dbReference>
<dbReference type="PANTHER" id="PTHR10314">
    <property type="entry name" value="CYSTATHIONINE BETA-SYNTHASE"/>
    <property type="match status" value="1"/>
</dbReference>
<dbReference type="InterPro" id="IPR036052">
    <property type="entry name" value="TrpB-like_PALP_sf"/>
</dbReference>
<dbReference type="AlphaFoldDB" id="D0LV76"/>
<accession>D0LV76</accession>
<dbReference type="KEGG" id="hoh:Hoch_3415"/>
<dbReference type="Pfam" id="PF00291">
    <property type="entry name" value="PALP"/>
    <property type="match status" value="1"/>
</dbReference>
<sequence>MKPLGLETEIVDAEAFERSVEHFRKAGVRLPTFAELAAPAGIDATLRASLAEVPPDEPDPGNLLRVHWYNADDRRGLAEVPAHLVLPRELTGVDAPIIVVLGSRFPLIRAHKVLAAYACLAPRLVTGQFDPTRHKAVWPSTGNYCRGGVAISRILGCRGVAVLPEGMSAERFAWLDAWVQSPDDIVRTVGTESNVKEIYDACNELDRDPDIVIFNQFCEFGNYLAHKSCTGPAFGHVFEHVQSERPGLTLAAFVSATGSAGTIGAGDLLKERYGTRIAAVEALECPTMLYNGYGEHNIQGIGDKHIPLIHNVQNTDVVVGISDVATDSLFAVFNSDEGRAALAGSGVAPELVERMREFGLSGICNLLAAIKTAKVLDLGPDEAVITVATDGAELYGSELPLALDKHFGGAMDSAKAERALATHLAGAERDHVQVLGPRDRDRIFNLGYYTWVEQQGVELEEFERRRSQDFWRGLWPLVDTWDAHIREFNARTGQGAKDPDA</sequence>
<dbReference type="SUPFAM" id="SSF53686">
    <property type="entry name" value="Tryptophan synthase beta subunit-like PLP-dependent enzymes"/>
    <property type="match status" value="1"/>
</dbReference>
<keyword evidence="2" id="KW-0663">Pyridoxal phosphate</keyword>
<reference evidence="4 5" key="1">
    <citation type="journal article" date="2010" name="Stand. Genomic Sci.">
        <title>Complete genome sequence of Haliangium ochraceum type strain (SMP-2).</title>
        <authorList>
            <consortium name="US DOE Joint Genome Institute (JGI-PGF)"/>
            <person name="Ivanova N."/>
            <person name="Daum C."/>
            <person name="Lang E."/>
            <person name="Abt B."/>
            <person name="Kopitz M."/>
            <person name="Saunders E."/>
            <person name="Lapidus A."/>
            <person name="Lucas S."/>
            <person name="Glavina Del Rio T."/>
            <person name="Nolan M."/>
            <person name="Tice H."/>
            <person name="Copeland A."/>
            <person name="Cheng J.F."/>
            <person name="Chen F."/>
            <person name="Bruce D."/>
            <person name="Goodwin L."/>
            <person name="Pitluck S."/>
            <person name="Mavromatis K."/>
            <person name="Pati A."/>
            <person name="Mikhailova N."/>
            <person name="Chen A."/>
            <person name="Palaniappan K."/>
            <person name="Land M."/>
            <person name="Hauser L."/>
            <person name="Chang Y.J."/>
            <person name="Jeffries C.D."/>
            <person name="Detter J.C."/>
            <person name="Brettin T."/>
            <person name="Rohde M."/>
            <person name="Goker M."/>
            <person name="Bristow J."/>
            <person name="Markowitz V."/>
            <person name="Eisen J.A."/>
            <person name="Hugenholtz P."/>
            <person name="Kyrpides N.C."/>
            <person name="Klenk H.P."/>
        </authorList>
    </citation>
    <scope>NUCLEOTIDE SEQUENCE [LARGE SCALE GENOMIC DNA]</scope>
    <source>
        <strain evidence="5">DSM 14365 / CIP 107738 / JCM 11303 / AJ 13395 / SMP-2</strain>
    </source>
</reference>
<gene>
    <name evidence="4" type="ordered locus">Hoch_3415</name>
</gene>
<dbReference type="GO" id="GO:1901605">
    <property type="term" value="P:alpha-amino acid metabolic process"/>
    <property type="evidence" value="ECO:0007669"/>
    <property type="project" value="UniProtKB-ARBA"/>
</dbReference>
<evidence type="ECO:0000259" key="3">
    <source>
        <dbReference type="Pfam" id="PF00291"/>
    </source>
</evidence>
<dbReference type="InterPro" id="IPR050214">
    <property type="entry name" value="Cys_Synth/Cystath_Beta-Synth"/>
</dbReference>
<dbReference type="eggNOG" id="COG0031">
    <property type="taxonomic scope" value="Bacteria"/>
</dbReference>
<dbReference type="Proteomes" id="UP000001880">
    <property type="component" value="Chromosome"/>
</dbReference>
<keyword evidence="5" id="KW-1185">Reference proteome</keyword>
<evidence type="ECO:0000313" key="4">
    <source>
        <dbReference type="EMBL" id="ACY15917.1"/>
    </source>
</evidence>
<dbReference type="HOGENOM" id="CLU_592863_0_0_7"/>
<dbReference type="Gene3D" id="3.40.50.1100">
    <property type="match status" value="2"/>
</dbReference>
<evidence type="ECO:0000256" key="1">
    <source>
        <dbReference type="ARBA" id="ARBA00001933"/>
    </source>
</evidence>
<dbReference type="STRING" id="502025.Hoch_3415"/>
<dbReference type="RefSeq" id="WP_012828517.1">
    <property type="nucleotide sequence ID" value="NC_013440.1"/>
</dbReference>
<evidence type="ECO:0000256" key="2">
    <source>
        <dbReference type="ARBA" id="ARBA00022898"/>
    </source>
</evidence>
<name>D0LV76_HALO1</name>
<evidence type="ECO:0000313" key="5">
    <source>
        <dbReference type="Proteomes" id="UP000001880"/>
    </source>
</evidence>
<comment type="cofactor">
    <cofactor evidence="1">
        <name>pyridoxal 5'-phosphate</name>
        <dbReference type="ChEBI" id="CHEBI:597326"/>
    </cofactor>
</comment>
<protein>
    <submittedName>
        <fullName evidence="4">Pyridoxal-5'-phosphate-dependent protein beta subunit</fullName>
    </submittedName>
</protein>
<dbReference type="EMBL" id="CP001804">
    <property type="protein sequence ID" value="ACY15917.1"/>
    <property type="molecule type" value="Genomic_DNA"/>
</dbReference>
<dbReference type="OrthoDB" id="9767775at2"/>
<proteinExistence type="predicted"/>